<feature type="coiled-coil region" evidence="1">
    <location>
        <begin position="571"/>
        <end position="630"/>
    </location>
</feature>
<reference evidence="3 4" key="1">
    <citation type="submission" date="2017-03" db="EMBL/GenBank/DDBJ databases">
        <title>An alternative strategy for trypanosome survival in the mammalian bloodstream revealed through genome and transcriptome analysis of the ubiquitous bovine parasite Trypanosoma (Megatrypanum) theileri.</title>
        <authorList>
            <person name="Kelly S."/>
            <person name="Ivens A."/>
            <person name="Mott A."/>
            <person name="O'Neill E."/>
            <person name="Emms D."/>
            <person name="Macleod O."/>
            <person name="Voorheis P."/>
            <person name="Matthews J."/>
            <person name="Matthews K."/>
            <person name="Carrington M."/>
        </authorList>
    </citation>
    <scope>NUCLEOTIDE SEQUENCE [LARGE SCALE GENOMIC DNA]</scope>
    <source>
        <strain evidence="3">Edinburgh</strain>
    </source>
</reference>
<evidence type="ECO:0000256" key="1">
    <source>
        <dbReference type="SAM" id="Coils"/>
    </source>
</evidence>
<accession>A0A1X0P095</accession>
<evidence type="ECO:0000313" key="3">
    <source>
        <dbReference type="EMBL" id="ORC89909.1"/>
    </source>
</evidence>
<dbReference type="EMBL" id="NBCO01000010">
    <property type="protein sequence ID" value="ORC89909.1"/>
    <property type="molecule type" value="Genomic_DNA"/>
</dbReference>
<feature type="compositionally biased region" description="Polar residues" evidence="2">
    <location>
        <begin position="1"/>
        <end position="21"/>
    </location>
</feature>
<gene>
    <name evidence="3" type="ORF">TM35_000101770</name>
</gene>
<feature type="region of interest" description="Disordered" evidence="2">
    <location>
        <begin position="122"/>
        <end position="147"/>
    </location>
</feature>
<feature type="compositionally biased region" description="Basic and acidic residues" evidence="2">
    <location>
        <begin position="80"/>
        <end position="89"/>
    </location>
</feature>
<evidence type="ECO:0000256" key="2">
    <source>
        <dbReference type="SAM" id="MobiDB-lite"/>
    </source>
</evidence>
<evidence type="ECO:0000313" key="4">
    <source>
        <dbReference type="Proteomes" id="UP000192257"/>
    </source>
</evidence>
<dbReference type="Proteomes" id="UP000192257">
    <property type="component" value="Unassembled WGS sequence"/>
</dbReference>
<name>A0A1X0P095_9TRYP</name>
<protein>
    <submittedName>
        <fullName evidence="3">Kinesin K39</fullName>
    </submittedName>
</protein>
<feature type="region of interest" description="Disordered" evidence="2">
    <location>
        <begin position="1"/>
        <end position="94"/>
    </location>
</feature>
<keyword evidence="4" id="KW-1185">Reference proteome</keyword>
<feature type="compositionally biased region" description="Polar residues" evidence="2">
    <location>
        <begin position="132"/>
        <end position="142"/>
    </location>
</feature>
<sequence>MSVNTSAIEINSSGLHTSSYPDGSYAFSVEEAIRSRTAPPPPSSASMNGGFSKLAVEGEADVGATSARTAAAEVTERDEEGERRGEEHQVRHRPNLQLLRGSDNSCEPYYNEQQQYFNGIQRRAPPTPVERTGNNRTSSIGRESTPARHAELRELLVTAERELAEVREEYSLRGAEIDKLRAELAREREVNRNSQIRYDDALQELREEHAEQTQRLLDQISVLKRLSENVMDEKAKLTEETAQRKQQLLALLERERDEKSHIMADYRQQTEALIAEQGREITSMRSTLQLSREEQERLQAERKELEEKIQTLEEQVTHLESTLTKERTEADKRLQEISQRHVRKIEELTAQNEEIAARTEREASKQQERRQELEDQLRSVGERLRVLEESHALEQQTLKETYRREVEGLREELQIGNAQREQLVEQHEKVKQKLLKNEEKVTQSLRQSVEQLRQEKETMAEEAVRQREEMQEKHWAKVNQLQTVIEGLRRQVADESAARKDAESERDLLTARADGLQGTVSRLAGELESLQVEHRTRERAAAAERESCVEELRGQLLERDGELAALRGELAQREESARRDLAAAAAELERVRAEGRRAAEGERDRAGRELATAAAELERLRAEIGQLHRDAAMREGAWQDELAEMRETHEEDVRRMDNVLHALRADLTRALASKTEGQKEMATAQREAQRQRAQLEDALALAEDARTKLQDDAHYREQLNNELQGTVRLLASKLAANEDDTRRLQEELTDVNTRLHDAHTLLGRKDAAIGQLNARLRAYEARSGSTSL</sequence>
<dbReference type="OrthoDB" id="250328at2759"/>
<feature type="region of interest" description="Disordered" evidence="2">
    <location>
        <begin position="355"/>
        <end position="374"/>
    </location>
</feature>
<proteinExistence type="predicted"/>
<feature type="coiled-coil region" evidence="1">
    <location>
        <begin position="674"/>
        <end position="712"/>
    </location>
</feature>
<dbReference type="VEuPathDB" id="TriTrypDB:TM35_000101770"/>
<dbReference type="RefSeq" id="XP_028883975.1">
    <property type="nucleotide sequence ID" value="XM_029024668.1"/>
</dbReference>
<dbReference type="GeneID" id="39984448"/>
<comment type="caution">
    <text evidence="3">The sequence shown here is derived from an EMBL/GenBank/DDBJ whole genome shotgun (WGS) entry which is preliminary data.</text>
</comment>
<organism evidence="3 4">
    <name type="scientific">Trypanosoma theileri</name>
    <dbReference type="NCBI Taxonomy" id="67003"/>
    <lineage>
        <taxon>Eukaryota</taxon>
        <taxon>Discoba</taxon>
        <taxon>Euglenozoa</taxon>
        <taxon>Kinetoplastea</taxon>
        <taxon>Metakinetoplastina</taxon>
        <taxon>Trypanosomatida</taxon>
        <taxon>Trypanosomatidae</taxon>
        <taxon>Trypanosoma</taxon>
    </lineage>
</organism>
<keyword evidence="1" id="KW-0175">Coiled coil</keyword>
<dbReference type="AlphaFoldDB" id="A0A1X0P095"/>